<reference evidence="2 3" key="1">
    <citation type="journal article" date="2024" name="bioRxiv">
        <title>A reference genome for Trichogramma kaykai: A tiny desert-dwelling parasitoid wasp with competing sex-ratio distorters.</title>
        <authorList>
            <person name="Culotta J."/>
            <person name="Lindsey A.R."/>
        </authorList>
    </citation>
    <scope>NUCLEOTIDE SEQUENCE [LARGE SCALE GENOMIC DNA]</scope>
    <source>
        <strain evidence="2 3">KSX58</strain>
    </source>
</reference>
<dbReference type="Proteomes" id="UP001627154">
    <property type="component" value="Unassembled WGS sequence"/>
</dbReference>
<keyword evidence="3" id="KW-1185">Reference proteome</keyword>
<name>A0ABD2VX50_9HYME</name>
<evidence type="ECO:0000313" key="3">
    <source>
        <dbReference type="Proteomes" id="UP001627154"/>
    </source>
</evidence>
<feature type="transmembrane region" description="Helical" evidence="1">
    <location>
        <begin position="41"/>
        <end position="60"/>
    </location>
</feature>
<sequence>MEREQRVNEHPRTLHMRGALIYYNVLYYIVYYIYVRKRRSFYAIVAQVAATATSVIMPFVNEPADKRYKCIKCILCKMSRRRDIFIRFIIARPRELLCLAEKVFARREKSWRN</sequence>
<keyword evidence="1" id="KW-0812">Transmembrane</keyword>
<comment type="caution">
    <text evidence="2">The sequence shown here is derived from an EMBL/GenBank/DDBJ whole genome shotgun (WGS) entry which is preliminary data.</text>
</comment>
<evidence type="ECO:0000313" key="2">
    <source>
        <dbReference type="EMBL" id="KAL3385309.1"/>
    </source>
</evidence>
<accession>A0ABD2VX50</accession>
<gene>
    <name evidence="2" type="ORF">TKK_019087</name>
</gene>
<keyword evidence="1" id="KW-1133">Transmembrane helix</keyword>
<dbReference type="EMBL" id="JBJJXI010000158">
    <property type="protein sequence ID" value="KAL3385309.1"/>
    <property type="molecule type" value="Genomic_DNA"/>
</dbReference>
<proteinExistence type="predicted"/>
<protein>
    <submittedName>
        <fullName evidence="2">Uncharacterized protein</fullName>
    </submittedName>
</protein>
<dbReference type="AlphaFoldDB" id="A0ABD2VX50"/>
<organism evidence="2 3">
    <name type="scientific">Trichogramma kaykai</name>
    <dbReference type="NCBI Taxonomy" id="54128"/>
    <lineage>
        <taxon>Eukaryota</taxon>
        <taxon>Metazoa</taxon>
        <taxon>Ecdysozoa</taxon>
        <taxon>Arthropoda</taxon>
        <taxon>Hexapoda</taxon>
        <taxon>Insecta</taxon>
        <taxon>Pterygota</taxon>
        <taxon>Neoptera</taxon>
        <taxon>Endopterygota</taxon>
        <taxon>Hymenoptera</taxon>
        <taxon>Apocrita</taxon>
        <taxon>Proctotrupomorpha</taxon>
        <taxon>Chalcidoidea</taxon>
        <taxon>Trichogrammatidae</taxon>
        <taxon>Trichogramma</taxon>
    </lineage>
</organism>
<keyword evidence="1" id="KW-0472">Membrane</keyword>
<evidence type="ECO:0000256" key="1">
    <source>
        <dbReference type="SAM" id="Phobius"/>
    </source>
</evidence>
<feature type="transmembrane region" description="Helical" evidence="1">
    <location>
        <begin position="20"/>
        <end position="35"/>
    </location>
</feature>